<gene>
    <name evidence="1" type="ORF">D915_008910</name>
</gene>
<proteinExistence type="predicted"/>
<evidence type="ECO:0000313" key="1">
    <source>
        <dbReference type="EMBL" id="THD20014.1"/>
    </source>
</evidence>
<dbReference type="Proteomes" id="UP000230066">
    <property type="component" value="Unassembled WGS sequence"/>
</dbReference>
<sequence length="130" mass="14935">MGLEETAKRLFGKYHIHTENWSLLRVAAAVLTHEALGVGLLVGFWIGCYRYQPLKQLMHKAPKSIQSKYQRGMAWSERKLQRTPDYIKRRTDPQKLLVSGAESFVIRKLLTPLTVPGKIYLAVLFSGFFQ</sequence>
<reference evidence="1" key="1">
    <citation type="submission" date="2019-03" db="EMBL/GenBank/DDBJ databases">
        <title>Improved annotation for the trematode Fasciola hepatica.</title>
        <authorList>
            <person name="Choi Y.-J."/>
            <person name="Martin J."/>
            <person name="Mitreva M."/>
        </authorList>
    </citation>
    <scope>NUCLEOTIDE SEQUENCE [LARGE SCALE GENOMIC DNA]</scope>
</reference>
<comment type="caution">
    <text evidence="1">The sequence shown here is derived from an EMBL/GenBank/DDBJ whole genome shotgun (WGS) entry which is preliminary data.</text>
</comment>
<protein>
    <submittedName>
        <fullName evidence="1">Retrovirus Pol polyprotein from transposon opus</fullName>
    </submittedName>
</protein>
<dbReference type="EMBL" id="JXXN02005260">
    <property type="protein sequence ID" value="THD20014.1"/>
    <property type="molecule type" value="Genomic_DNA"/>
</dbReference>
<keyword evidence="2" id="KW-1185">Reference proteome</keyword>
<organism evidence="1 2">
    <name type="scientific">Fasciola hepatica</name>
    <name type="common">Liver fluke</name>
    <dbReference type="NCBI Taxonomy" id="6192"/>
    <lineage>
        <taxon>Eukaryota</taxon>
        <taxon>Metazoa</taxon>
        <taxon>Spiralia</taxon>
        <taxon>Lophotrochozoa</taxon>
        <taxon>Platyhelminthes</taxon>
        <taxon>Trematoda</taxon>
        <taxon>Digenea</taxon>
        <taxon>Plagiorchiida</taxon>
        <taxon>Echinostomata</taxon>
        <taxon>Echinostomatoidea</taxon>
        <taxon>Fasciolidae</taxon>
        <taxon>Fasciola</taxon>
    </lineage>
</organism>
<evidence type="ECO:0000313" key="2">
    <source>
        <dbReference type="Proteomes" id="UP000230066"/>
    </source>
</evidence>
<dbReference type="AlphaFoldDB" id="A0A2H1BWB8"/>
<accession>A0A2H1BWB8</accession>
<name>A0A2H1BWB8_FASHE</name>